<dbReference type="PANTHER" id="PTHR43790:SF4">
    <property type="entry name" value="GUANOSINE IMPORT ATP-BINDING PROTEIN NUPO"/>
    <property type="match status" value="1"/>
</dbReference>
<comment type="caution">
    <text evidence="4">The sequence shown here is derived from an EMBL/GenBank/DDBJ whole genome shotgun (WGS) entry which is preliminary data.</text>
</comment>
<dbReference type="InterPro" id="IPR017871">
    <property type="entry name" value="ABC_transporter-like_CS"/>
</dbReference>
<gene>
    <name evidence="4" type="ORF">ENO36_04090</name>
</gene>
<dbReference type="PROSITE" id="PS50893">
    <property type="entry name" value="ABC_TRANSPORTER_2"/>
    <property type="match status" value="2"/>
</dbReference>
<dbReference type="CDD" id="cd03215">
    <property type="entry name" value="ABC_Carb_Monos_II"/>
    <property type="match status" value="1"/>
</dbReference>
<dbReference type="Gene3D" id="3.40.50.300">
    <property type="entry name" value="P-loop containing nucleotide triphosphate hydrolases"/>
    <property type="match status" value="2"/>
</dbReference>
<protein>
    <submittedName>
        <fullName evidence="4">ABC transporter ATP-binding protein</fullName>
    </submittedName>
</protein>
<dbReference type="SUPFAM" id="SSF52540">
    <property type="entry name" value="P-loop containing nucleoside triphosphate hydrolases"/>
    <property type="match status" value="2"/>
</dbReference>
<dbReference type="PANTHER" id="PTHR43790">
    <property type="entry name" value="CARBOHYDRATE TRANSPORT ATP-BINDING PROTEIN MG119-RELATED"/>
    <property type="match status" value="1"/>
</dbReference>
<dbReference type="InterPro" id="IPR027417">
    <property type="entry name" value="P-loop_NTPase"/>
</dbReference>
<evidence type="ECO:0000259" key="3">
    <source>
        <dbReference type="PROSITE" id="PS50893"/>
    </source>
</evidence>
<organism evidence="4">
    <name type="scientific">Fervidicoccus fontis</name>
    <dbReference type="NCBI Taxonomy" id="683846"/>
    <lineage>
        <taxon>Archaea</taxon>
        <taxon>Thermoproteota</taxon>
        <taxon>Thermoprotei</taxon>
        <taxon>Fervidicoccales</taxon>
        <taxon>Fervidicoccaceae</taxon>
        <taxon>Fervidicoccus</taxon>
    </lineage>
</organism>
<dbReference type="GO" id="GO:0016887">
    <property type="term" value="F:ATP hydrolysis activity"/>
    <property type="evidence" value="ECO:0007669"/>
    <property type="project" value="InterPro"/>
</dbReference>
<accession>A0A7C2YHW5</accession>
<dbReference type="GO" id="GO:0005524">
    <property type="term" value="F:ATP binding"/>
    <property type="evidence" value="ECO:0007669"/>
    <property type="project" value="UniProtKB-KW"/>
</dbReference>
<evidence type="ECO:0000313" key="4">
    <source>
        <dbReference type="EMBL" id="HEU98017.1"/>
    </source>
</evidence>
<dbReference type="EMBL" id="DSFE01000090">
    <property type="protein sequence ID" value="HEU98017.1"/>
    <property type="molecule type" value="Genomic_DNA"/>
</dbReference>
<dbReference type="Proteomes" id="UP000885664">
    <property type="component" value="Unassembled WGS sequence"/>
</dbReference>
<dbReference type="CDD" id="cd03216">
    <property type="entry name" value="ABC_Carb_Monos_I"/>
    <property type="match status" value="1"/>
</dbReference>
<keyword evidence="1" id="KW-0547">Nucleotide-binding</keyword>
<dbReference type="InterPro" id="IPR003593">
    <property type="entry name" value="AAA+_ATPase"/>
</dbReference>
<reference evidence="4" key="1">
    <citation type="journal article" date="2020" name="mSystems">
        <title>Genome- and Community-Level Interaction Insights into Carbon Utilization and Element Cycling Functions of Hydrothermarchaeota in Hydrothermal Sediment.</title>
        <authorList>
            <person name="Zhou Z."/>
            <person name="Liu Y."/>
            <person name="Xu W."/>
            <person name="Pan J."/>
            <person name="Luo Z.H."/>
            <person name="Li M."/>
        </authorList>
    </citation>
    <scope>NUCLEOTIDE SEQUENCE [LARGE SCALE GENOMIC DNA]</scope>
    <source>
        <strain evidence="4">SpSt-1259</strain>
    </source>
</reference>
<proteinExistence type="predicted"/>
<name>A0A7C2YHW5_9CREN</name>
<dbReference type="AlphaFoldDB" id="A0A7C2YHW5"/>
<dbReference type="Pfam" id="PF00005">
    <property type="entry name" value="ABC_tran"/>
    <property type="match status" value="2"/>
</dbReference>
<feature type="domain" description="ABC transporter" evidence="3">
    <location>
        <begin position="239"/>
        <end position="484"/>
    </location>
</feature>
<dbReference type="InterPro" id="IPR003439">
    <property type="entry name" value="ABC_transporter-like_ATP-bd"/>
</dbReference>
<keyword evidence="2 4" id="KW-0067">ATP-binding</keyword>
<feature type="domain" description="ABC transporter" evidence="3">
    <location>
        <begin position="1"/>
        <end position="222"/>
    </location>
</feature>
<dbReference type="SMART" id="SM00382">
    <property type="entry name" value="AAA"/>
    <property type="match status" value="2"/>
</dbReference>
<evidence type="ECO:0000256" key="1">
    <source>
        <dbReference type="ARBA" id="ARBA00022741"/>
    </source>
</evidence>
<evidence type="ECO:0000256" key="2">
    <source>
        <dbReference type="ARBA" id="ARBA00022840"/>
    </source>
</evidence>
<dbReference type="PROSITE" id="PS00211">
    <property type="entry name" value="ABC_TRANSPORTER_1"/>
    <property type="match status" value="1"/>
</dbReference>
<sequence length="490" mass="54766">MYPDGVLALNDVSISVEKGEIHGILGENGAGKTTLMRILYGNIKPTRGKIKIFGREVNFRSSADAIKMGIGMVHQHPALVPVFTARENIYLGLRSDFKEGATLEELMKSTGMKIPLDERVEDLSLGIAQKIEILKVLYRGADILILDEPTTNMTTEEVEDFFLSLKNMKRMGKTILFISHKLKEILEITDKVTVLRKGKVSGRVVTNQTSAEELARLMVGREVFLEFEKPQVAYGEKIMSVNDLWIKRWDGSWAVKGVSFDVRKGEIFGIAGVEGNGQSELIEAITGLRKVEKGKVIFKGEDVTNSSPSHLYLMGMAHIPEDRQRTGLVLDMNVWENSILGIHKKKEFLRPMFIFNMRKILEHTDQLIRQYDIVVSRVSSPVRSLSGGNQQKVIVGREISKSPDLIVASQPTRGLDVGATEYIRKLLLELKKQGKAVILMSSDLDEIMGLSDRIAVMYEGEFMGVSETSSLTERQIGMMMGGYRLNELVG</sequence>
<dbReference type="InterPro" id="IPR050107">
    <property type="entry name" value="ABC_carbohydrate_import_ATPase"/>
</dbReference>